<dbReference type="Pfam" id="PF10825">
    <property type="entry name" value="DUF2752"/>
    <property type="match status" value="1"/>
</dbReference>
<name>A0A395V765_9FIRM</name>
<evidence type="ECO:0000256" key="1">
    <source>
        <dbReference type="SAM" id="Phobius"/>
    </source>
</evidence>
<organism evidence="2 3">
    <name type="scientific">Roseburia hominis</name>
    <dbReference type="NCBI Taxonomy" id="301301"/>
    <lineage>
        <taxon>Bacteria</taxon>
        <taxon>Bacillati</taxon>
        <taxon>Bacillota</taxon>
        <taxon>Clostridia</taxon>
        <taxon>Lachnospirales</taxon>
        <taxon>Lachnospiraceae</taxon>
        <taxon>Roseburia</taxon>
    </lineage>
</organism>
<sequence>MEIGMFQTDRRVDRDFYIMGWCAAGIFAALFLFARVTGIPVWKFLLPCPFHALTGAYCPGCGGTRAVRALLAGKWLRSFVLHPFVPYAALLSGWFMISQTIERVSGSRIRIALRFRDVYIWIALLLIVVNCLVKNLALFVWHVDLLA</sequence>
<feature type="transmembrane region" description="Helical" evidence="1">
    <location>
        <begin position="16"/>
        <end position="36"/>
    </location>
</feature>
<feature type="transmembrane region" description="Helical" evidence="1">
    <location>
        <begin position="79"/>
        <end position="97"/>
    </location>
</feature>
<dbReference type="RefSeq" id="WP_118097139.1">
    <property type="nucleotide sequence ID" value="NZ_QRVL01000004.1"/>
</dbReference>
<proteinExistence type="predicted"/>
<gene>
    <name evidence="2" type="ORF">DWX93_07105</name>
</gene>
<dbReference type="InterPro" id="IPR021215">
    <property type="entry name" value="DUF2752"/>
</dbReference>
<reference evidence="2 3" key="1">
    <citation type="submission" date="2018-08" db="EMBL/GenBank/DDBJ databases">
        <title>A genome reference for cultivated species of the human gut microbiota.</title>
        <authorList>
            <person name="Zou Y."/>
            <person name="Xue W."/>
            <person name="Luo G."/>
        </authorList>
    </citation>
    <scope>NUCLEOTIDE SEQUENCE [LARGE SCALE GENOMIC DNA]</scope>
    <source>
        <strain evidence="2 3">AF22-12AC</strain>
    </source>
</reference>
<comment type="caution">
    <text evidence="2">The sequence shown here is derived from an EMBL/GenBank/DDBJ whole genome shotgun (WGS) entry which is preliminary data.</text>
</comment>
<keyword evidence="1" id="KW-0472">Membrane</keyword>
<feature type="transmembrane region" description="Helical" evidence="1">
    <location>
        <begin position="118"/>
        <end position="141"/>
    </location>
</feature>
<dbReference type="EMBL" id="QRVL01000004">
    <property type="protein sequence ID" value="RGS40971.1"/>
    <property type="molecule type" value="Genomic_DNA"/>
</dbReference>
<accession>A0A395V765</accession>
<evidence type="ECO:0000313" key="3">
    <source>
        <dbReference type="Proteomes" id="UP000266172"/>
    </source>
</evidence>
<evidence type="ECO:0000313" key="2">
    <source>
        <dbReference type="EMBL" id="RGS40971.1"/>
    </source>
</evidence>
<protein>
    <submittedName>
        <fullName evidence="2">DUF2752 domain-containing protein</fullName>
    </submittedName>
</protein>
<dbReference type="Proteomes" id="UP000266172">
    <property type="component" value="Unassembled WGS sequence"/>
</dbReference>
<keyword evidence="1" id="KW-1133">Transmembrane helix</keyword>
<dbReference type="AlphaFoldDB" id="A0A395V765"/>
<keyword evidence="1" id="KW-0812">Transmembrane</keyword>